<dbReference type="AlphaFoldDB" id="A0A8S4NXA4"/>
<feature type="domain" description="VWFC" evidence="29">
    <location>
        <begin position="30"/>
        <end position="81"/>
    </location>
</feature>
<keyword evidence="13" id="KW-0325">Glycoprotein</keyword>
<dbReference type="CDD" id="cd16012">
    <property type="entry name" value="ALP"/>
    <property type="match status" value="1"/>
</dbReference>
<evidence type="ECO:0000256" key="22">
    <source>
        <dbReference type="ARBA" id="ARBA00048929"/>
    </source>
</evidence>
<keyword evidence="6" id="KW-0091">Biomineralization</keyword>
<gene>
    <name evidence="30" type="ORF">OFUS_LOCUS12314</name>
</gene>
<organism evidence="30 31">
    <name type="scientific">Owenia fusiformis</name>
    <name type="common">Polychaete worm</name>
    <dbReference type="NCBI Taxonomy" id="6347"/>
    <lineage>
        <taxon>Eukaryota</taxon>
        <taxon>Metazoa</taxon>
        <taxon>Spiralia</taxon>
        <taxon>Lophotrochozoa</taxon>
        <taxon>Annelida</taxon>
        <taxon>Polychaeta</taxon>
        <taxon>Sedentaria</taxon>
        <taxon>Canalipalpata</taxon>
        <taxon>Sabellida</taxon>
        <taxon>Oweniida</taxon>
        <taxon>Oweniidae</taxon>
        <taxon>Owenia</taxon>
    </lineage>
</organism>
<dbReference type="PANTHER" id="PTHR11596">
    <property type="entry name" value="ALKALINE PHOSPHATASE"/>
    <property type="match status" value="1"/>
</dbReference>
<keyword evidence="9" id="KW-0378">Hydrolase</keyword>
<evidence type="ECO:0000256" key="3">
    <source>
        <dbReference type="ARBA" id="ARBA00011738"/>
    </source>
</evidence>
<comment type="subunit">
    <text evidence="3">Homodimer.</text>
</comment>
<evidence type="ECO:0000256" key="4">
    <source>
        <dbReference type="ARBA" id="ARBA00012647"/>
    </source>
</evidence>
<dbReference type="GO" id="GO:0046872">
    <property type="term" value="F:metal ion binding"/>
    <property type="evidence" value="ECO:0007669"/>
    <property type="project" value="UniProtKB-KW"/>
</dbReference>
<evidence type="ECO:0000256" key="20">
    <source>
        <dbReference type="ARBA" id="ARBA00048097"/>
    </source>
</evidence>
<feature type="binding site" evidence="26">
    <location>
        <position position="412"/>
    </location>
    <ligand>
        <name>Mg(2+)</name>
        <dbReference type="ChEBI" id="CHEBI:18420"/>
    </ligand>
</feature>
<dbReference type="EC" id="3.1.3.1" evidence="4"/>
<keyword evidence="10 26" id="KW-0862">Zinc</keyword>
<dbReference type="InterPro" id="IPR001007">
    <property type="entry name" value="VWF_dom"/>
</dbReference>
<dbReference type="Gene3D" id="3.40.720.10">
    <property type="entry name" value="Alkaline Phosphatase, subunit A"/>
    <property type="match status" value="1"/>
</dbReference>
<evidence type="ECO:0000313" key="30">
    <source>
        <dbReference type="EMBL" id="CAH1786408.1"/>
    </source>
</evidence>
<comment type="cofactor">
    <cofactor evidence="26">
        <name>Mg(2+)</name>
        <dbReference type="ChEBI" id="CHEBI:18420"/>
    </cofactor>
    <text evidence="26">Binds 1 Mg(2+) ion.</text>
</comment>
<feature type="binding site" evidence="26">
    <location>
        <position position="459"/>
    </location>
    <ligand>
        <name>Zn(2+)</name>
        <dbReference type="ChEBI" id="CHEBI:29105"/>
        <label>2</label>
    </ligand>
</feature>
<keyword evidence="11 26" id="KW-0460">Magnesium</keyword>
<name>A0A8S4NXA4_OWEFU</name>
<keyword evidence="8 26" id="KW-0479">Metal-binding</keyword>
<comment type="similarity">
    <text evidence="2 27">Belongs to the alkaline phosphatase family.</text>
</comment>
<feature type="active site" description="Phosphoserine intermediate" evidence="25">
    <location>
        <position position="189"/>
    </location>
</feature>
<dbReference type="OrthoDB" id="5818554at2759"/>
<evidence type="ECO:0000256" key="2">
    <source>
        <dbReference type="ARBA" id="ARBA00005984"/>
    </source>
</evidence>
<evidence type="ECO:0000256" key="9">
    <source>
        <dbReference type="ARBA" id="ARBA00022801"/>
    </source>
</evidence>
<evidence type="ECO:0000256" key="23">
    <source>
        <dbReference type="ARBA" id="ARBA00049444"/>
    </source>
</evidence>
<dbReference type="GO" id="GO:0031214">
    <property type="term" value="P:biomineral tissue development"/>
    <property type="evidence" value="ECO:0007669"/>
    <property type="project" value="UniProtKB-KW"/>
</dbReference>
<feature type="binding site" evidence="26">
    <location>
        <position position="417"/>
    </location>
    <ligand>
        <name>Zn(2+)</name>
        <dbReference type="ChEBI" id="CHEBI:29105"/>
        <label>2</label>
    </ligand>
</feature>
<evidence type="ECO:0000256" key="6">
    <source>
        <dbReference type="ARBA" id="ARBA00022591"/>
    </source>
</evidence>
<evidence type="ECO:0000256" key="7">
    <source>
        <dbReference type="ARBA" id="ARBA00022622"/>
    </source>
</evidence>
<evidence type="ECO:0000256" key="17">
    <source>
        <dbReference type="ARBA" id="ARBA00037828"/>
    </source>
</evidence>
<dbReference type="GO" id="GO:0004035">
    <property type="term" value="F:alkaline phosphatase activity"/>
    <property type="evidence" value="ECO:0007669"/>
    <property type="project" value="UniProtKB-EC"/>
</dbReference>
<sequence>MTTLSTLVILFTCFLECSYVDGKVIQDCIPGESRPGSSPCEHCSCMEENGTPTWKCYLQGCPAPPCENPVVPEGECCPICKTTPISAEHGSFMNGGQKPPVDTMSPEDWWNSGQEALTRALNLERNTNVAKNTILFIGDGMGPTTVTAGRIYKGQLAGNTGEEYVLSWETFPHMALSKTYATDRQGSDSAATATAYLCGHKTANGILGVNSNGRRSDCSTVPGNEVSSILNWAEAAGKSTGIVTTTRVTHASPSALYANIVSRSWEHDTSRMPAECDVLGVEDIALQLYNKGENISVVFGGGRQKFQGRGTEDVEIPGSFGQRNDERNLIQEWQDDMVDMGRSHAFVWNEDQFNNLDPANVDYVWGLFERSHMQYEYARELDLGGEPSIAEMTRKAIQILQKNANGYFLFVEGGRIDHAHHGGRANNAVNDTSALADAVQVAIDITSDSDTLIVVTADHSHTLALGGYPSRGNPIGGKVGSASDGLRYTSMTYGNGPGYREPRPDIEDVDTEDMSYQQQTAVPLGSETHGSEDVAIYARGPMAHLFHGVQEQHYIPHAMAYAACIGANTAHCNSTP</sequence>
<comment type="catalytic activity">
    <reaction evidence="20">
        <text>diphosphate + H2O = 2 phosphate + H(+)</text>
        <dbReference type="Rhea" id="RHEA:24576"/>
        <dbReference type="ChEBI" id="CHEBI:15377"/>
        <dbReference type="ChEBI" id="CHEBI:15378"/>
        <dbReference type="ChEBI" id="CHEBI:33019"/>
        <dbReference type="ChEBI" id="CHEBI:43474"/>
    </reaction>
    <physiologicalReaction direction="left-to-right" evidence="20">
        <dbReference type="Rhea" id="RHEA:24577"/>
    </physiologicalReaction>
</comment>
<comment type="catalytic activity">
    <reaction evidence="16">
        <text>AMP + H2O = adenosine + phosphate</text>
        <dbReference type="Rhea" id="RHEA:29375"/>
        <dbReference type="ChEBI" id="CHEBI:15377"/>
        <dbReference type="ChEBI" id="CHEBI:16335"/>
        <dbReference type="ChEBI" id="CHEBI:43474"/>
        <dbReference type="ChEBI" id="CHEBI:456215"/>
    </reaction>
    <physiologicalReaction direction="left-to-right" evidence="16">
        <dbReference type="Rhea" id="RHEA:29376"/>
    </physiologicalReaction>
</comment>
<comment type="catalytic activity">
    <reaction evidence="24">
        <text>ADP + H2O = AMP + phosphate + H(+)</text>
        <dbReference type="Rhea" id="RHEA:61436"/>
        <dbReference type="ChEBI" id="CHEBI:15377"/>
        <dbReference type="ChEBI" id="CHEBI:15378"/>
        <dbReference type="ChEBI" id="CHEBI:43474"/>
        <dbReference type="ChEBI" id="CHEBI:456215"/>
        <dbReference type="ChEBI" id="CHEBI:456216"/>
    </reaction>
    <physiologicalReaction direction="left-to-right" evidence="24">
        <dbReference type="Rhea" id="RHEA:61437"/>
    </physiologicalReaction>
</comment>
<evidence type="ECO:0000256" key="27">
    <source>
        <dbReference type="RuleBase" id="RU003946"/>
    </source>
</evidence>
<evidence type="ECO:0000256" key="16">
    <source>
        <dbReference type="ARBA" id="ARBA00036923"/>
    </source>
</evidence>
<feature type="signal peptide" evidence="28">
    <location>
        <begin position="1"/>
        <end position="22"/>
    </location>
</feature>
<comment type="catalytic activity">
    <reaction evidence="23">
        <text>pyridoxal 5'-phosphate + H2O = pyridoxal + phosphate</text>
        <dbReference type="Rhea" id="RHEA:20533"/>
        <dbReference type="ChEBI" id="CHEBI:15377"/>
        <dbReference type="ChEBI" id="CHEBI:17310"/>
        <dbReference type="ChEBI" id="CHEBI:43474"/>
        <dbReference type="ChEBI" id="CHEBI:597326"/>
    </reaction>
    <physiologicalReaction direction="left-to-right" evidence="23">
        <dbReference type="Rhea" id="RHEA:20534"/>
    </physiologicalReaction>
</comment>
<feature type="binding site" evidence="26">
    <location>
        <position position="421"/>
    </location>
    <ligand>
        <name>Zn(2+)</name>
        <dbReference type="ChEBI" id="CHEBI:29105"/>
        <label>2</label>
    </ligand>
</feature>
<accession>A0A8S4NXA4</accession>
<dbReference type="InterPro" id="IPR001952">
    <property type="entry name" value="Alkaline_phosphatase"/>
</dbReference>
<evidence type="ECO:0000256" key="15">
    <source>
        <dbReference type="ARBA" id="ARBA00036105"/>
    </source>
</evidence>
<keyword evidence="7" id="KW-0336">GPI-anchor</keyword>
<comment type="subcellular location">
    <subcellularLocation>
        <location evidence="1">Cell membrane</location>
        <topology evidence="1">Lipid-anchor</topology>
        <topology evidence="1">GPI-anchor</topology>
    </subcellularLocation>
    <subcellularLocation>
        <location evidence="17">Extracellular vesicle membrane</location>
        <topology evidence="17">Lipid-anchor</topology>
        <topology evidence="17">GPI-anchor</topology>
    </subcellularLocation>
</comment>
<proteinExistence type="inferred from homology"/>
<dbReference type="PRINTS" id="PR00113">
    <property type="entry name" value="ALKPHPHTASE"/>
</dbReference>
<evidence type="ECO:0000256" key="1">
    <source>
        <dbReference type="ARBA" id="ARBA00004609"/>
    </source>
</evidence>
<feature type="binding site" evidence="26">
    <location>
        <position position="139"/>
    </location>
    <ligand>
        <name>Zn(2+)</name>
        <dbReference type="ChEBI" id="CHEBI:29105"/>
        <label>2</label>
    </ligand>
</feature>
<feature type="binding site" evidence="26">
    <location>
        <position position="250"/>
    </location>
    <ligand>
        <name>Mg(2+)</name>
        <dbReference type="ChEBI" id="CHEBI:18420"/>
    </ligand>
</feature>
<dbReference type="GO" id="GO:0005886">
    <property type="term" value="C:plasma membrane"/>
    <property type="evidence" value="ECO:0007669"/>
    <property type="project" value="UniProtKB-SubCell"/>
</dbReference>
<dbReference type="SMART" id="SM00098">
    <property type="entry name" value="alkPPc"/>
    <property type="match status" value="1"/>
</dbReference>
<keyword evidence="14" id="KW-0449">Lipoprotein</keyword>
<dbReference type="PROSITE" id="PS50184">
    <property type="entry name" value="VWFC_2"/>
    <property type="match status" value="1"/>
</dbReference>
<evidence type="ECO:0000256" key="19">
    <source>
        <dbReference type="ARBA" id="ARBA00042603"/>
    </source>
</evidence>
<keyword evidence="5" id="KW-1003">Cell membrane</keyword>
<comment type="cofactor">
    <cofactor evidence="26">
        <name>Zn(2+)</name>
        <dbReference type="ChEBI" id="CHEBI:29105"/>
    </cofactor>
    <text evidence="26">Binds 2 Zn(2+) ions.</text>
</comment>
<keyword evidence="28" id="KW-0732">Signal</keyword>
<evidence type="ECO:0000256" key="28">
    <source>
        <dbReference type="SAM" id="SignalP"/>
    </source>
</evidence>
<comment type="catalytic activity">
    <reaction evidence="21">
        <text>ATP + H2O = ADP + phosphate + H(+)</text>
        <dbReference type="Rhea" id="RHEA:13065"/>
        <dbReference type="ChEBI" id="CHEBI:15377"/>
        <dbReference type="ChEBI" id="CHEBI:15378"/>
        <dbReference type="ChEBI" id="CHEBI:30616"/>
        <dbReference type="ChEBI" id="CHEBI:43474"/>
        <dbReference type="ChEBI" id="CHEBI:456216"/>
    </reaction>
    <physiologicalReaction direction="left-to-right" evidence="21">
        <dbReference type="Rhea" id="RHEA:13066"/>
    </physiologicalReaction>
</comment>
<dbReference type="EMBL" id="CAIIXF020000006">
    <property type="protein sequence ID" value="CAH1786408.1"/>
    <property type="molecule type" value="Genomic_DNA"/>
</dbReference>
<dbReference type="Pfam" id="PF23334">
    <property type="entry name" value="VWC2L_2nd"/>
    <property type="match status" value="1"/>
</dbReference>
<evidence type="ECO:0000256" key="10">
    <source>
        <dbReference type="ARBA" id="ARBA00022833"/>
    </source>
</evidence>
<evidence type="ECO:0000256" key="5">
    <source>
        <dbReference type="ARBA" id="ARBA00022475"/>
    </source>
</evidence>
<dbReference type="Pfam" id="PF00245">
    <property type="entry name" value="Alk_phosphatase"/>
    <property type="match status" value="1"/>
</dbReference>
<comment type="caution">
    <text evidence="30">The sequence shown here is derived from an EMBL/GenBank/DDBJ whole genome shotgun (WGS) entry which is preliminary data.</text>
</comment>
<dbReference type="FunFam" id="3.40.720.10:FF:000008">
    <property type="entry name" value="Alkaline phosphatase"/>
    <property type="match status" value="1"/>
</dbReference>
<protein>
    <recommendedName>
        <fullName evidence="18">Alkaline phosphatase, tissue-nonspecific isozyme</fullName>
        <ecNumber evidence="4">3.1.3.1</ecNumber>
    </recommendedName>
    <alternativeName>
        <fullName evidence="19">Phosphoamidase</fullName>
    </alternativeName>
</protein>
<dbReference type="PANTHER" id="PTHR11596:SF74">
    <property type="entry name" value="ALKALINE PHOSPHATASE, TISSUE-NONSPECIFIC ISOZYME"/>
    <property type="match status" value="1"/>
</dbReference>
<dbReference type="GO" id="GO:0098552">
    <property type="term" value="C:side of membrane"/>
    <property type="evidence" value="ECO:0007669"/>
    <property type="project" value="UniProtKB-KW"/>
</dbReference>
<reference evidence="30" key="1">
    <citation type="submission" date="2022-03" db="EMBL/GenBank/DDBJ databases">
        <authorList>
            <person name="Martin C."/>
        </authorList>
    </citation>
    <scope>NUCLEOTIDE SEQUENCE</scope>
</reference>
<evidence type="ECO:0000256" key="14">
    <source>
        <dbReference type="ARBA" id="ARBA00023288"/>
    </source>
</evidence>
<evidence type="ECO:0000256" key="11">
    <source>
        <dbReference type="ARBA" id="ARBA00022842"/>
    </source>
</evidence>
<evidence type="ECO:0000256" key="13">
    <source>
        <dbReference type="ARBA" id="ARBA00023180"/>
    </source>
</evidence>
<feature type="chain" id="PRO_5035842274" description="Alkaline phosphatase, tissue-nonspecific isozyme" evidence="28">
    <location>
        <begin position="23"/>
        <end position="576"/>
    </location>
</feature>
<dbReference type="Proteomes" id="UP000749559">
    <property type="component" value="Unassembled WGS sequence"/>
</dbReference>
<feature type="binding site" evidence="26">
    <location>
        <position position="458"/>
    </location>
    <ligand>
        <name>Zn(2+)</name>
        <dbReference type="ChEBI" id="CHEBI:29105"/>
        <label>2</label>
    </ligand>
</feature>
<evidence type="ECO:0000256" key="26">
    <source>
        <dbReference type="PIRSR" id="PIRSR601952-2"/>
    </source>
</evidence>
<evidence type="ECO:0000259" key="29">
    <source>
        <dbReference type="PROSITE" id="PS50184"/>
    </source>
</evidence>
<dbReference type="InterPro" id="IPR017850">
    <property type="entry name" value="Alkaline_phosphatase_core_sf"/>
</dbReference>
<evidence type="ECO:0000313" key="31">
    <source>
        <dbReference type="Proteomes" id="UP000749559"/>
    </source>
</evidence>
<comment type="catalytic activity">
    <reaction evidence="22">
        <text>phosphoethanolamine + H2O = ethanolamine + phosphate</text>
        <dbReference type="Rhea" id="RHEA:16089"/>
        <dbReference type="ChEBI" id="CHEBI:15377"/>
        <dbReference type="ChEBI" id="CHEBI:43474"/>
        <dbReference type="ChEBI" id="CHEBI:57603"/>
        <dbReference type="ChEBI" id="CHEBI:58190"/>
    </reaction>
    <physiologicalReaction direction="left-to-right" evidence="22">
        <dbReference type="Rhea" id="RHEA:16090"/>
    </physiologicalReaction>
</comment>
<evidence type="ECO:0000256" key="24">
    <source>
        <dbReference type="ARBA" id="ARBA00049526"/>
    </source>
</evidence>
<keyword evidence="31" id="KW-1185">Reference proteome</keyword>
<dbReference type="SUPFAM" id="SSF53649">
    <property type="entry name" value="Alkaline phosphatase-like"/>
    <property type="match status" value="1"/>
</dbReference>
<feature type="binding site" evidence="26">
    <location>
        <position position="529"/>
    </location>
    <ligand>
        <name>Zn(2+)</name>
        <dbReference type="ChEBI" id="CHEBI:29105"/>
        <label>2</label>
    </ligand>
</feature>
<evidence type="ECO:0000256" key="25">
    <source>
        <dbReference type="PIRSR" id="PIRSR601952-1"/>
    </source>
</evidence>
<comment type="catalytic activity">
    <reaction evidence="15">
        <text>a phosphate monoester + H2O = an alcohol + phosphate</text>
        <dbReference type="Rhea" id="RHEA:15017"/>
        <dbReference type="ChEBI" id="CHEBI:15377"/>
        <dbReference type="ChEBI" id="CHEBI:30879"/>
        <dbReference type="ChEBI" id="CHEBI:43474"/>
        <dbReference type="ChEBI" id="CHEBI:67140"/>
        <dbReference type="EC" id="3.1.3.1"/>
    </reaction>
    <physiologicalReaction direction="left-to-right" evidence="15">
        <dbReference type="Rhea" id="RHEA:15018"/>
    </physiologicalReaction>
</comment>
<evidence type="ECO:0000256" key="12">
    <source>
        <dbReference type="ARBA" id="ARBA00023136"/>
    </source>
</evidence>
<feature type="binding site" evidence="26">
    <location>
        <position position="252"/>
    </location>
    <ligand>
        <name>Mg(2+)</name>
        <dbReference type="ChEBI" id="CHEBI:18420"/>
    </ligand>
</feature>
<dbReference type="PROSITE" id="PS01208">
    <property type="entry name" value="VWFC_1"/>
    <property type="match status" value="1"/>
</dbReference>
<evidence type="ECO:0000256" key="18">
    <source>
        <dbReference type="ARBA" id="ARBA00040525"/>
    </source>
</evidence>
<keyword evidence="12" id="KW-0472">Membrane</keyword>
<feature type="binding site" evidence="26">
    <location>
        <position position="139"/>
    </location>
    <ligand>
        <name>Mg(2+)</name>
        <dbReference type="ChEBI" id="CHEBI:18420"/>
    </ligand>
</feature>
<evidence type="ECO:0000256" key="8">
    <source>
        <dbReference type="ARBA" id="ARBA00022723"/>
    </source>
</evidence>
<evidence type="ECO:0000256" key="21">
    <source>
        <dbReference type="ARBA" id="ARBA00048778"/>
    </source>
</evidence>